<feature type="domain" description="Methyltransferase type 11" evidence="1">
    <location>
        <begin position="53"/>
        <end position="165"/>
    </location>
</feature>
<evidence type="ECO:0000313" key="2">
    <source>
        <dbReference type="EMBL" id="NHZ33438.1"/>
    </source>
</evidence>
<keyword evidence="2" id="KW-0808">Transferase</keyword>
<gene>
    <name evidence="2" type="ORF">F0185_07515</name>
</gene>
<protein>
    <submittedName>
        <fullName evidence="2">Methyltransferase domain-containing protein</fullName>
    </submittedName>
</protein>
<dbReference type="InterPro" id="IPR029063">
    <property type="entry name" value="SAM-dependent_MTases_sf"/>
</dbReference>
<dbReference type="RefSeq" id="WP_167223096.1">
    <property type="nucleotide sequence ID" value="NZ_VUYU01000004.1"/>
</dbReference>
<evidence type="ECO:0000259" key="1">
    <source>
        <dbReference type="Pfam" id="PF08241"/>
    </source>
</evidence>
<evidence type="ECO:0000313" key="3">
    <source>
        <dbReference type="Proteomes" id="UP000785613"/>
    </source>
</evidence>
<feature type="domain" description="Methyltransferase type 11" evidence="1">
    <location>
        <begin position="365"/>
        <end position="409"/>
    </location>
</feature>
<dbReference type="InterPro" id="IPR013216">
    <property type="entry name" value="Methyltransf_11"/>
</dbReference>
<dbReference type="GO" id="GO:0008168">
    <property type="term" value="F:methyltransferase activity"/>
    <property type="evidence" value="ECO:0007669"/>
    <property type="project" value="UniProtKB-KW"/>
</dbReference>
<reference evidence="2 3" key="1">
    <citation type="submission" date="2019-09" db="EMBL/GenBank/DDBJ databases">
        <title>Taxonomy of Antarctic Massilia spp.: description of Massilia rubra sp. nov., Massilia aquatica sp. nov., Massilia mucilaginosa sp. nov., Massilia frigida sp. nov. isolated from streams, lakes and regoliths.</title>
        <authorList>
            <person name="Holochova P."/>
            <person name="Sedlacek I."/>
            <person name="Kralova S."/>
            <person name="Maslanova I."/>
            <person name="Busse H.-J."/>
            <person name="Stankova E."/>
            <person name="Vrbovska V."/>
            <person name="Kovarovic V."/>
            <person name="Bartak M."/>
            <person name="Svec P."/>
            <person name="Pantucek R."/>
        </authorList>
    </citation>
    <scope>NUCLEOTIDE SEQUENCE [LARGE SCALE GENOMIC DNA]</scope>
    <source>
        <strain evidence="2 3">CCM 8692</strain>
    </source>
</reference>
<organism evidence="2 3">
    <name type="scientific">Massilia rubra</name>
    <dbReference type="NCBI Taxonomy" id="2607910"/>
    <lineage>
        <taxon>Bacteria</taxon>
        <taxon>Pseudomonadati</taxon>
        <taxon>Pseudomonadota</taxon>
        <taxon>Betaproteobacteria</taxon>
        <taxon>Burkholderiales</taxon>
        <taxon>Oxalobacteraceae</taxon>
        <taxon>Telluria group</taxon>
        <taxon>Massilia</taxon>
    </lineage>
</organism>
<keyword evidence="2" id="KW-0489">Methyltransferase</keyword>
<accession>A0ABX0LLA4</accession>
<dbReference type="PANTHER" id="PTHR43464:SF23">
    <property type="entry name" value="JUVENILE HORMONE ACID O-METHYLTRANSFERASE"/>
    <property type="match status" value="1"/>
</dbReference>
<proteinExistence type="predicted"/>
<sequence>MSAVLNADTALQPPLPPARLRFMAETDESFLPICDHLCRTVLSHNVDLGCDLLDVGCGYGRLAYGLRRAGFRGSYRGFDILSTQVDWLKRNFAQAHDAARYDFDFANVHNARYNPGGLPFEDITLPYAEASFDCVTSFSVFTHMYEDDIRHYLRRIGPLVRPDGKWLATFFRLPDDFSLLTQHPAMRYRLTEQISPHAFIHNPAEPLHVIAYKDAFLRQVFAEEGWTVASHHPGSWLGDPNDGEFQDWFVLRRQGAPAQELDPPAPAEALAPPAPTPAAPACNICGGSAFGPGPAGRLASTGAPPCCQNCGALERQRVVRHMMQAMPVGFLDWRRSLQFSPDPAHNPAWFRSHEVSVYDGPGSLDIQAIARPDGSYDYLTVSHVLECIPRDLAAFDEMHRVLSPRGLLHIGFGGSQLRAVTEDFDVPVDRYANVHRYGRDVYQRFGCAGKGMGMLAVQGIDPVTGASDVAHLFAKDAADIARVRAWLLAWDPALVIVDEQLP</sequence>
<dbReference type="PANTHER" id="PTHR43464">
    <property type="entry name" value="METHYLTRANSFERASE"/>
    <property type="match status" value="1"/>
</dbReference>
<dbReference type="CDD" id="cd02440">
    <property type="entry name" value="AdoMet_MTases"/>
    <property type="match status" value="1"/>
</dbReference>
<dbReference type="EMBL" id="VUYU01000004">
    <property type="protein sequence ID" value="NHZ33438.1"/>
    <property type="molecule type" value="Genomic_DNA"/>
</dbReference>
<dbReference type="Gene3D" id="3.40.50.150">
    <property type="entry name" value="Vaccinia Virus protein VP39"/>
    <property type="match status" value="2"/>
</dbReference>
<comment type="caution">
    <text evidence="2">The sequence shown here is derived from an EMBL/GenBank/DDBJ whole genome shotgun (WGS) entry which is preliminary data.</text>
</comment>
<keyword evidence="3" id="KW-1185">Reference proteome</keyword>
<dbReference type="Proteomes" id="UP000785613">
    <property type="component" value="Unassembled WGS sequence"/>
</dbReference>
<dbReference type="Pfam" id="PF08241">
    <property type="entry name" value="Methyltransf_11"/>
    <property type="match status" value="2"/>
</dbReference>
<name>A0ABX0LLA4_9BURK</name>
<dbReference type="GO" id="GO:0032259">
    <property type="term" value="P:methylation"/>
    <property type="evidence" value="ECO:0007669"/>
    <property type="project" value="UniProtKB-KW"/>
</dbReference>
<dbReference type="SUPFAM" id="SSF53335">
    <property type="entry name" value="S-adenosyl-L-methionine-dependent methyltransferases"/>
    <property type="match status" value="2"/>
</dbReference>